<dbReference type="EMBL" id="FMUE01000021">
    <property type="protein sequence ID" value="SCX35426.1"/>
    <property type="molecule type" value="Genomic_DNA"/>
</dbReference>
<proteinExistence type="predicted"/>
<dbReference type="Proteomes" id="UP000187891">
    <property type="component" value="Unassembled WGS sequence"/>
</dbReference>
<accession>A0A1R3U2C7</accession>
<organism evidence="1 2">
    <name type="scientific">Agrobacterium rosae</name>
    <dbReference type="NCBI Taxonomy" id="1972867"/>
    <lineage>
        <taxon>Bacteria</taxon>
        <taxon>Pseudomonadati</taxon>
        <taxon>Pseudomonadota</taxon>
        <taxon>Alphaproteobacteria</taxon>
        <taxon>Hyphomicrobiales</taxon>
        <taxon>Rhizobiaceae</taxon>
        <taxon>Rhizobium/Agrobacterium group</taxon>
        <taxon>Agrobacterium</taxon>
    </lineage>
</organism>
<gene>
    <name evidence="1" type="ORF">DSM25559_4973</name>
</gene>
<evidence type="ECO:0000313" key="1">
    <source>
        <dbReference type="EMBL" id="SCX35426.1"/>
    </source>
</evidence>
<reference evidence="2" key="1">
    <citation type="submission" date="2016-10" db="EMBL/GenBank/DDBJ databases">
        <authorList>
            <person name="Wibberg D."/>
        </authorList>
    </citation>
    <scope>NUCLEOTIDE SEQUENCE [LARGE SCALE GENOMIC DNA]</scope>
</reference>
<evidence type="ECO:0000313" key="2">
    <source>
        <dbReference type="Proteomes" id="UP000187891"/>
    </source>
</evidence>
<name>A0A1R3U2C7_9HYPH</name>
<protein>
    <submittedName>
        <fullName evidence="1">Uncharacterized protein</fullName>
    </submittedName>
</protein>
<sequence length="41" mass="4307">MTGTTNDVGETPCHDIGSVEDAPRSLLGGYVYGCLVVDHRA</sequence>
<dbReference type="AlphaFoldDB" id="A0A1R3U2C7"/>